<reference evidence="6" key="1">
    <citation type="submission" date="2023-05" db="EMBL/GenBank/DDBJ databases">
        <title>Genome and transcriptome analyses reveal genes involved in the formation of fine ridges on petal epidermal cells in Hibiscus trionum.</title>
        <authorList>
            <person name="Koshimizu S."/>
            <person name="Masuda S."/>
            <person name="Ishii T."/>
            <person name="Shirasu K."/>
            <person name="Hoshino A."/>
            <person name="Arita M."/>
        </authorList>
    </citation>
    <scope>NUCLEOTIDE SEQUENCE</scope>
    <source>
        <strain evidence="6">Hamamatsu line</strain>
    </source>
</reference>
<evidence type="ECO:0000256" key="2">
    <source>
        <dbReference type="ARBA" id="ARBA00022801"/>
    </source>
</evidence>
<dbReference type="InterPro" id="IPR001360">
    <property type="entry name" value="Glyco_hydro_1"/>
</dbReference>
<dbReference type="Gene3D" id="3.20.20.80">
    <property type="entry name" value="Glycosidases"/>
    <property type="match status" value="1"/>
</dbReference>
<evidence type="ECO:0000256" key="5">
    <source>
        <dbReference type="SAM" id="SignalP"/>
    </source>
</evidence>
<protein>
    <submittedName>
        <fullName evidence="6">Beta glucosidase 15</fullName>
    </submittedName>
</protein>
<evidence type="ECO:0000313" key="7">
    <source>
        <dbReference type="Proteomes" id="UP001165190"/>
    </source>
</evidence>
<keyword evidence="3" id="KW-0326">Glycosidase</keyword>
<evidence type="ECO:0000313" key="6">
    <source>
        <dbReference type="EMBL" id="GMJ12844.1"/>
    </source>
</evidence>
<evidence type="ECO:0000256" key="3">
    <source>
        <dbReference type="ARBA" id="ARBA00023295"/>
    </source>
</evidence>
<dbReference type="SUPFAM" id="SSF51445">
    <property type="entry name" value="(Trans)glycosidases"/>
    <property type="match status" value="1"/>
</dbReference>
<dbReference type="PANTHER" id="PTHR10353:SF154">
    <property type="entry name" value="BETA-GLUCOSIDASE 9-RELATED"/>
    <property type="match status" value="1"/>
</dbReference>
<keyword evidence="2" id="KW-0378">Hydrolase</keyword>
<dbReference type="EMBL" id="BSYR01000065">
    <property type="protein sequence ID" value="GMJ12844.1"/>
    <property type="molecule type" value="Genomic_DNA"/>
</dbReference>
<accession>A0A9W7JGA4</accession>
<evidence type="ECO:0000256" key="1">
    <source>
        <dbReference type="ARBA" id="ARBA00010838"/>
    </source>
</evidence>
<name>A0A9W7JGA4_HIBTR</name>
<dbReference type="FunFam" id="3.20.20.80:FF:000020">
    <property type="entry name" value="Beta-glucosidase 12"/>
    <property type="match status" value="1"/>
</dbReference>
<dbReference type="PRINTS" id="PR00131">
    <property type="entry name" value="GLHYDRLASE1"/>
</dbReference>
<dbReference type="PANTHER" id="PTHR10353">
    <property type="entry name" value="GLYCOSYL HYDROLASE"/>
    <property type="match status" value="1"/>
</dbReference>
<keyword evidence="5" id="KW-0732">Signal</keyword>
<comment type="caution">
    <text evidence="6">The sequence shown here is derived from an EMBL/GenBank/DDBJ whole genome shotgun (WGS) entry which is preliminary data.</text>
</comment>
<evidence type="ECO:0000256" key="4">
    <source>
        <dbReference type="RuleBase" id="RU003690"/>
    </source>
</evidence>
<dbReference type="GO" id="GO:0047782">
    <property type="term" value="F:coniferin beta-glucosidase activity"/>
    <property type="evidence" value="ECO:0007669"/>
    <property type="project" value="UniProtKB-ARBA"/>
</dbReference>
<dbReference type="InterPro" id="IPR017853">
    <property type="entry name" value="GH"/>
</dbReference>
<proteinExistence type="inferred from homology"/>
<comment type="similarity">
    <text evidence="1 4">Belongs to the glycosyl hydrolase 1 family.</text>
</comment>
<dbReference type="Proteomes" id="UP001165190">
    <property type="component" value="Unassembled WGS sequence"/>
</dbReference>
<feature type="chain" id="PRO_5040969612" evidence="5">
    <location>
        <begin position="29"/>
        <end position="520"/>
    </location>
</feature>
<organism evidence="6 7">
    <name type="scientific">Hibiscus trionum</name>
    <name type="common">Flower of an hour</name>
    <dbReference type="NCBI Taxonomy" id="183268"/>
    <lineage>
        <taxon>Eukaryota</taxon>
        <taxon>Viridiplantae</taxon>
        <taxon>Streptophyta</taxon>
        <taxon>Embryophyta</taxon>
        <taxon>Tracheophyta</taxon>
        <taxon>Spermatophyta</taxon>
        <taxon>Magnoliopsida</taxon>
        <taxon>eudicotyledons</taxon>
        <taxon>Gunneridae</taxon>
        <taxon>Pentapetalae</taxon>
        <taxon>rosids</taxon>
        <taxon>malvids</taxon>
        <taxon>Malvales</taxon>
        <taxon>Malvaceae</taxon>
        <taxon>Malvoideae</taxon>
        <taxon>Hibiscus</taxon>
    </lineage>
</organism>
<gene>
    <name evidence="6" type="ORF">HRI_004953600</name>
</gene>
<dbReference type="AlphaFoldDB" id="A0A9W7JGA4"/>
<keyword evidence="7" id="KW-1185">Reference proteome</keyword>
<feature type="signal peptide" evidence="5">
    <location>
        <begin position="1"/>
        <end position="28"/>
    </location>
</feature>
<sequence>MVSVPATCGKSVHCLIIFVLLACLSAHGQTTPACQKEYLNVKRSDFPIDFVFGSSTAAAQIEGSTKSEGKGPSVWDQFIREFPDKIIDKSNFDVAADSYNRYKEDVSNLKDLGVDSYRFSISWTRILHDGTLSGGINLKAIDHYNNFIDELIKNGIKPFVTIMHFDEPEALVNKYGGFLNHSIVNDFRDYAEICFITFGDRVKNWVTINEPLIMAKMGYALGVGPPGRCSDRKFCPHGNAATEPYIVAHNALLAHAAAANLYKQKYQATQGGQIGISLVAQYHEPYSDTPLDLKAAKRAMDFELGWFMEPLVRGKYPKSMRRLVKERLPVFSAEEKELVKGSFDFIGINYYSSRYAKHIPSSPNVMPPSYLVDSNVNVTVDKDGVPIGPNAGGSVFIYVYPKGLYKVLKFMKENYSKNLTIYITENGYTEKSNDNIPICQTLKDGIRIKFIQKHLYQLQKAIKKGVNVKGYFYYSLVDSFEWGEGYTVRYGLYHVDFKNLIRSPKESAEWYRKFIKGVGK</sequence>
<dbReference type="Pfam" id="PF00232">
    <property type="entry name" value="Glyco_hydro_1"/>
    <property type="match status" value="1"/>
</dbReference>
<dbReference type="GO" id="GO:0005975">
    <property type="term" value="P:carbohydrate metabolic process"/>
    <property type="evidence" value="ECO:0007669"/>
    <property type="project" value="InterPro"/>
</dbReference>
<dbReference type="OrthoDB" id="65569at2759"/>